<keyword evidence="4" id="KW-1185">Reference proteome</keyword>
<dbReference type="RefSeq" id="WP_077589018.1">
    <property type="nucleotide sequence ID" value="NZ_CP019640.1"/>
</dbReference>
<organism evidence="3 4">
    <name type="scientific">Planococcus lenghuensis</name>
    <dbReference type="NCBI Taxonomy" id="2213202"/>
    <lineage>
        <taxon>Bacteria</taxon>
        <taxon>Bacillati</taxon>
        <taxon>Bacillota</taxon>
        <taxon>Bacilli</taxon>
        <taxon>Bacillales</taxon>
        <taxon>Caryophanaceae</taxon>
        <taxon>Planococcus</taxon>
    </lineage>
</organism>
<dbReference type="GO" id="GO:0050485">
    <property type="term" value="F:oxidoreductase activity, acting on X-H and Y-H to form an X-Y bond, with a disulfide as acceptor"/>
    <property type="evidence" value="ECO:0007669"/>
    <property type="project" value="InterPro"/>
</dbReference>
<dbReference type="OrthoDB" id="1550957at2"/>
<dbReference type="InterPro" id="IPR010187">
    <property type="entry name" value="Various_sel_PB"/>
</dbReference>
<dbReference type="EMBL" id="CP019640">
    <property type="protein sequence ID" value="AQQ53134.1"/>
    <property type="molecule type" value="Genomic_DNA"/>
</dbReference>
<protein>
    <recommendedName>
        <fullName evidence="5">Selenoprotein B glycine/betaine/sarcosine/D-proline reductase</fullName>
    </recommendedName>
</protein>
<keyword evidence="1" id="KW-0712">Selenocysteine</keyword>
<sequence length="165" mass="18220">MTETSKPRQLRSDVWQTVNERYPGSMISKEDLVPLASLDKPLSEAKLTFISSAGVQPVGTMPFDTVHPVGDYTFRKVPSDSKPEDLEIHQLKYPTVGAIQDLNVIFPIERLQELAADGVIGGLTDNFFSFIGYNMDPEQMELKLAEDIADAVVKDHADIALLCPA</sequence>
<evidence type="ECO:0000256" key="1">
    <source>
        <dbReference type="ARBA" id="ARBA00022933"/>
    </source>
</evidence>
<reference evidence="3 4" key="1">
    <citation type="submission" date="2017-02" db="EMBL/GenBank/DDBJ databases">
        <title>The complete genomic sequence of a novel cold adapted crude oil-degrading bacterium Planococcus qaidamina Y42.</title>
        <authorList>
            <person name="Yang R."/>
        </authorList>
    </citation>
    <scope>NUCLEOTIDE SEQUENCE [LARGE SCALE GENOMIC DNA]</scope>
    <source>
        <strain evidence="3 4">Y42</strain>
    </source>
</reference>
<keyword evidence="2" id="KW-0560">Oxidoreductase</keyword>
<dbReference type="Pfam" id="PF07355">
    <property type="entry name" value="GRDB"/>
    <property type="match status" value="1"/>
</dbReference>
<accession>A0A1Q2KYF1</accession>
<evidence type="ECO:0008006" key="5">
    <source>
        <dbReference type="Google" id="ProtNLM"/>
    </source>
</evidence>
<dbReference type="KEGG" id="pmar:B0X71_08520"/>
<proteinExistence type="predicted"/>
<evidence type="ECO:0000313" key="4">
    <source>
        <dbReference type="Proteomes" id="UP000188184"/>
    </source>
</evidence>
<evidence type="ECO:0000313" key="3">
    <source>
        <dbReference type="EMBL" id="AQQ53134.1"/>
    </source>
</evidence>
<dbReference type="AlphaFoldDB" id="A0A1Q2KYF1"/>
<evidence type="ECO:0000256" key="2">
    <source>
        <dbReference type="ARBA" id="ARBA00023002"/>
    </source>
</evidence>
<dbReference type="Proteomes" id="UP000188184">
    <property type="component" value="Chromosome"/>
</dbReference>
<gene>
    <name evidence="3" type="ORF">B0X71_08520</name>
</gene>
<name>A0A1Q2KYF1_9BACL</name>